<dbReference type="STRING" id="1121939.L861_10810"/>
<dbReference type="Proteomes" id="UP000014463">
    <property type="component" value="Unassembled WGS sequence"/>
</dbReference>
<sequence>MKRVGVILACCLGGMAWGQEPPDVRDDARRHARERPLPPEVVIELDLDDFAPIEPGASPYRPSSPPVPSEPASPARPPSPDMIRSPSCVAIERRLAYIQRELHAGHVDPRGNRLRTERRELEQHYRLTCH</sequence>
<name>S2KGJ7_LITA3</name>
<dbReference type="OrthoDB" id="7062774at2"/>
<proteinExistence type="predicted"/>
<dbReference type="AlphaFoldDB" id="S2KGJ7"/>
<reference evidence="2 3" key="1">
    <citation type="journal article" date="2013" name="Genome Announc.">
        <title>Draft genome sequence of the moderately halophilic gammaproteobacterium Halomonas anticariensis FP35.</title>
        <authorList>
            <person name="Tahrioui A."/>
            <person name="Quesada E."/>
            <person name="Llamas I."/>
        </authorList>
    </citation>
    <scope>NUCLEOTIDE SEQUENCE [LARGE SCALE GENOMIC DNA]</scope>
    <source>
        <strain evidence="3">DSM 16096 / CECT 5854 / LMG 22089 / FP35</strain>
    </source>
</reference>
<feature type="compositionally biased region" description="Basic and acidic residues" evidence="1">
    <location>
        <begin position="22"/>
        <end position="37"/>
    </location>
</feature>
<organism evidence="2 3">
    <name type="scientific">Litchfieldella anticariensis (strain DSM 16096 / CECT 5854 / CIP 108499 / LMG 22089 / FP35)</name>
    <name type="common">Halomonas anticariensis</name>
    <dbReference type="NCBI Taxonomy" id="1121939"/>
    <lineage>
        <taxon>Bacteria</taxon>
        <taxon>Pseudomonadati</taxon>
        <taxon>Pseudomonadota</taxon>
        <taxon>Gammaproteobacteria</taxon>
        <taxon>Oceanospirillales</taxon>
        <taxon>Halomonadaceae</taxon>
        <taxon>Litchfieldella</taxon>
    </lineage>
</organism>
<feature type="region of interest" description="Disordered" evidence="1">
    <location>
        <begin position="19"/>
        <end position="38"/>
    </location>
</feature>
<evidence type="ECO:0000313" key="2">
    <source>
        <dbReference type="EMBL" id="EPC01055.1"/>
    </source>
</evidence>
<feature type="region of interest" description="Disordered" evidence="1">
    <location>
        <begin position="52"/>
        <end position="85"/>
    </location>
</feature>
<evidence type="ECO:0000313" key="3">
    <source>
        <dbReference type="Proteomes" id="UP000014463"/>
    </source>
</evidence>
<dbReference type="RefSeq" id="WP_016417745.1">
    <property type="nucleotide sequence ID" value="NZ_KE332392.1"/>
</dbReference>
<dbReference type="EMBL" id="ASTJ01000036">
    <property type="protein sequence ID" value="EPC01055.1"/>
    <property type="molecule type" value="Genomic_DNA"/>
</dbReference>
<evidence type="ECO:0000256" key="1">
    <source>
        <dbReference type="SAM" id="MobiDB-lite"/>
    </source>
</evidence>
<gene>
    <name evidence="2" type="ORF">L861_10810</name>
</gene>
<feature type="compositionally biased region" description="Pro residues" evidence="1">
    <location>
        <begin position="62"/>
        <end position="80"/>
    </location>
</feature>
<accession>S2KGJ7</accession>
<keyword evidence="3" id="KW-1185">Reference proteome</keyword>
<protein>
    <submittedName>
        <fullName evidence="2">Uncharacterized protein</fullName>
    </submittedName>
</protein>
<comment type="caution">
    <text evidence="2">The sequence shown here is derived from an EMBL/GenBank/DDBJ whole genome shotgun (WGS) entry which is preliminary data.</text>
</comment>